<evidence type="ECO:0000256" key="6">
    <source>
        <dbReference type="SAM" id="MobiDB-lite"/>
    </source>
</evidence>
<feature type="transmembrane region" description="Helical" evidence="7">
    <location>
        <begin position="140"/>
        <end position="164"/>
    </location>
</feature>
<dbReference type="Pfam" id="PF02588">
    <property type="entry name" value="YitT_membrane"/>
    <property type="match status" value="1"/>
</dbReference>
<feature type="transmembrane region" description="Helical" evidence="7">
    <location>
        <begin position="185"/>
        <end position="206"/>
    </location>
</feature>
<feature type="transmembrane region" description="Helical" evidence="7">
    <location>
        <begin position="116"/>
        <end position="134"/>
    </location>
</feature>
<keyword evidence="2" id="KW-1003">Cell membrane</keyword>
<keyword evidence="3 7" id="KW-0812">Transmembrane</keyword>
<evidence type="ECO:0000313" key="8">
    <source>
        <dbReference type="EMBL" id="SOO24475.1"/>
    </source>
</evidence>
<keyword evidence="4 7" id="KW-1133">Transmembrane helix</keyword>
<gene>
    <name evidence="8" type="ORF">XFF6991_360088</name>
</gene>
<evidence type="ECO:0000313" key="9">
    <source>
        <dbReference type="Proteomes" id="UP000234345"/>
    </source>
</evidence>
<accession>A0A7Z7J1W5</accession>
<feature type="transmembrane region" description="Helical" evidence="7">
    <location>
        <begin position="91"/>
        <end position="109"/>
    </location>
</feature>
<proteinExistence type="predicted"/>
<feature type="compositionally biased region" description="Basic and acidic residues" evidence="6">
    <location>
        <begin position="1"/>
        <end position="12"/>
    </location>
</feature>
<dbReference type="AlphaFoldDB" id="A0A7Z7J1W5"/>
<dbReference type="GO" id="GO:0005886">
    <property type="term" value="C:plasma membrane"/>
    <property type="evidence" value="ECO:0007669"/>
    <property type="project" value="UniProtKB-SubCell"/>
</dbReference>
<feature type="region of interest" description="Disordered" evidence="6">
    <location>
        <begin position="1"/>
        <end position="38"/>
    </location>
</feature>
<organism evidence="8 9">
    <name type="scientific">Xanthomonas campestris pv. phaseoli</name>
    <dbReference type="NCBI Taxonomy" id="317013"/>
    <lineage>
        <taxon>Bacteria</taxon>
        <taxon>Pseudomonadati</taxon>
        <taxon>Pseudomonadota</taxon>
        <taxon>Gammaproteobacteria</taxon>
        <taxon>Lysobacterales</taxon>
        <taxon>Lysobacteraceae</taxon>
        <taxon>Xanthomonas</taxon>
    </lineage>
</organism>
<name>A0A7Z7J1W5_XANCH</name>
<evidence type="ECO:0000256" key="3">
    <source>
        <dbReference type="ARBA" id="ARBA00022692"/>
    </source>
</evidence>
<sequence>MSLPDSDLRPEQEPLPDDGAVVTAGPLTPPPDSAGTAADDHAFHHSVAEDAQGMVLATLVASLGLAIFAKGGLMIGGMAGVAFLLHYALHWNFGLVFVLVNLPFYWLSVRRMGWEFTLKTFAAVGACGVLTNLLPRWADYAHMSTAFSAIVGGALSGLGILFFIRHRGSLGGIGILAVYLQRERGWSAGKVQMSFDAMLMLVAFFVLTADKVLYSAIGALMLSLVLMFNHRPHRYMGV</sequence>
<comment type="subcellular location">
    <subcellularLocation>
        <location evidence="1">Cell membrane</location>
        <topology evidence="1">Multi-pass membrane protein</topology>
    </subcellularLocation>
</comment>
<feature type="transmembrane region" description="Helical" evidence="7">
    <location>
        <begin position="55"/>
        <end position="85"/>
    </location>
</feature>
<evidence type="ECO:0000256" key="1">
    <source>
        <dbReference type="ARBA" id="ARBA00004651"/>
    </source>
</evidence>
<dbReference type="InterPro" id="IPR003740">
    <property type="entry name" value="YitT"/>
</dbReference>
<dbReference type="EMBL" id="OCZC01000062">
    <property type="protein sequence ID" value="SOO24475.1"/>
    <property type="molecule type" value="Genomic_DNA"/>
</dbReference>
<comment type="caution">
    <text evidence="8">The sequence shown here is derived from an EMBL/GenBank/DDBJ whole genome shotgun (WGS) entry which is preliminary data.</text>
</comment>
<evidence type="ECO:0000256" key="7">
    <source>
        <dbReference type="SAM" id="Phobius"/>
    </source>
</evidence>
<reference evidence="8 9" key="1">
    <citation type="submission" date="2017-10" db="EMBL/GenBank/DDBJ databases">
        <authorList>
            <person name="Regsiter A."/>
            <person name="William W."/>
        </authorList>
    </citation>
    <scope>NUCLEOTIDE SEQUENCE [LARGE SCALE GENOMIC DNA]</scope>
    <source>
        <strain evidence="8 9">CFBP6991</strain>
    </source>
</reference>
<dbReference type="PANTHER" id="PTHR33545">
    <property type="entry name" value="UPF0750 MEMBRANE PROTEIN YITT-RELATED"/>
    <property type="match status" value="1"/>
</dbReference>
<evidence type="ECO:0000256" key="4">
    <source>
        <dbReference type="ARBA" id="ARBA00022989"/>
    </source>
</evidence>
<dbReference type="PANTHER" id="PTHR33545:SF5">
    <property type="entry name" value="UPF0750 MEMBRANE PROTEIN YITT"/>
    <property type="match status" value="1"/>
</dbReference>
<feature type="transmembrane region" description="Helical" evidence="7">
    <location>
        <begin position="212"/>
        <end position="229"/>
    </location>
</feature>
<dbReference type="InterPro" id="IPR051461">
    <property type="entry name" value="UPF0750_membrane"/>
</dbReference>
<dbReference type="Proteomes" id="UP000234345">
    <property type="component" value="Unassembled WGS sequence"/>
</dbReference>
<evidence type="ECO:0008006" key="10">
    <source>
        <dbReference type="Google" id="ProtNLM"/>
    </source>
</evidence>
<evidence type="ECO:0000256" key="5">
    <source>
        <dbReference type="ARBA" id="ARBA00023136"/>
    </source>
</evidence>
<protein>
    <recommendedName>
        <fullName evidence="10">YitT family protein</fullName>
    </recommendedName>
</protein>
<keyword evidence="5 7" id="KW-0472">Membrane</keyword>
<evidence type="ECO:0000256" key="2">
    <source>
        <dbReference type="ARBA" id="ARBA00022475"/>
    </source>
</evidence>